<dbReference type="Proteomes" id="UP001143910">
    <property type="component" value="Unassembled WGS sequence"/>
</dbReference>
<sequence length="261" mass="28050">MSSSSKPIIYLFNGGWFRASVWSGVQAALKAKGYEMMVPELLCSATDGSQAGKSSIDEVENCRRLVEPLMDQGHEFIVAGWSFGSLPAVMVTKGWTVAERQKAGKKGGFKAIVHIAGLAVLEPNVDFLGAWAGGKGFSGYVIADGVYIPNGLLRLDENLATEAFFNDQSEEVKKSLTPTLKSLSFSQATLETAIPVTLNDLTIPSTYVVLENDEGFATVVQDMIAQSHPATKVVRINSGHCVFLSHEAEIVEVFETVAGQS</sequence>
<name>A0ACC1N8U6_9HYPO</name>
<organism evidence="1 2">
    <name type="scientific">Zarea fungicola</name>
    <dbReference type="NCBI Taxonomy" id="93591"/>
    <lineage>
        <taxon>Eukaryota</taxon>
        <taxon>Fungi</taxon>
        <taxon>Dikarya</taxon>
        <taxon>Ascomycota</taxon>
        <taxon>Pezizomycotina</taxon>
        <taxon>Sordariomycetes</taxon>
        <taxon>Hypocreomycetidae</taxon>
        <taxon>Hypocreales</taxon>
        <taxon>Cordycipitaceae</taxon>
        <taxon>Zarea</taxon>
    </lineage>
</organism>
<evidence type="ECO:0000313" key="2">
    <source>
        <dbReference type="Proteomes" id="UP001143910"/>
    </source>
</evidence>
<comment type="caution">
    <text evidence="1">The sequence shown here is derived from an EMBL/GenBank/DDBJ whole genome shotgun (WGS) entry which is preliminary data.</text>
</comment>
<keyword evidence="2" id="KW-1185">Reference proteome</keyword>
<reference evidence="1" key="1">
    <citation type="submission" date="2022-08" db="EMBL/GenBank/DDBJ databases">
        <title>Genome Sequence of Lecanicillium fungicola.</title>
        <authorList>
            <person name="Buettner E."/>
        </authorList>
    </citation>
    <scope>NUCLEOTIDE SEQUENCE</scope>
    <source>
        <strain evidence="1">Babe33</strain>
    </source>
</reference>
<protein>
    <submittedName>
        <fullName evidence="1">Uncharacterized protein</fullName>
    </submittedName>
</protein>
<dbReference type="EMBL" id="JANJQO010000712">
    <property type="protein sequence ID" value="KAJ2975400.1"/>
    <property type="molecule type" value="Genomic_DNA"/>
</dbReference>
<proteinExistence type="predicted"/>
<accession>A0ACC1N8U6</accession>
<evidence type="ECO:0000313" key="1">
    <source>
        <dbReference type="EMBL" id="KAJ2975400.1"/>
    </source>
</evidence>
<gene>
    <name evidence="1" type="ORF">NQ176_g5545</name>
</gene>